<evidence type="ECO:0008006" key="2">
    <source>
        <dbReference type="Google" id="ProtNLM"/>
    </source>
</evidence>
<gene>
    <name evidence="1" type="ORF">METZ01_LOCUS368416</name>
</gene>
<dbReference type="EMBL" id="UINC01132936">
    <property type="protein sequence ID" value="SVD15562.1"/>
    <property type="molecule type" value="Genomic_DNA"/>
</dbReference>
<dbReference type="InterPro" id="IPR008775">
    <property type="entry name" value="Phytyl_CoA_dOase-like"/>
</dbReference>
<protein>
    <recommendedName>
        <fullName evidence="2">JmjC domain-containing protein</fullName>
    </recommendedName>
</protein>
<sequence>MVVRDVVPSSELEQMKTQLLEWYQWEESQFEPPMRINSQPGKPWWVYNMHYGHPVFQRLILNPEILRVTTALTLNKPRVFDVVANICYSEADGLHLHGGHKGWFRSPYHQYQVANDQIFASFFNLSVSLMDVPVGNGFACLPGSHKSNFECPEYITMDDKPPTVRNVSVDAGDIIIFLPNTRHAGRRWMHPGYPRMTVFLRWMYAKQFHHADSANWFPLEEHKDQIPLALYQLE</sequence>
<accession>A0A382T176</accession>
<evidence type="ECO:0000313" key="1">
    <source>
        <dbReference type="EMBL" id="SVD15562.1"/>
    </source>
</evidence>
<reference evidence="1" key="1">
    <citation type="submission" date="2018-05" db="EMBL/GenBank/DDBJ databases">
        <authorList>
            <person name="Lanie J.A."/>
            <person name="Ng W.-L."/>
            <person name="Kazmierczak K.M."/>
            <person name="Andrzejewski T.M."/>
            <person name="Davidsen T.M."/>
            <person name="Wayne K.J."/>
            <person name="Tettelin H."/>
            <person name="Glass J.I."/>
            <person name="Rusch D."/>
            <person name="Podicherti R."/>
            <person name="Tsui H.-C.T."/>
            <person name="Winkler M.E."/>
        </authorList>
    </citation>
    <scope>NUCLEOTIDE SEQUENCE</scope>
</reference>
<name>A0A382T176_9ZZZZ</name>
<feature type="non-terminal residue" evidence="1">
    <location>
        <position position="234"/>
    </location>
</feature>
<proteinExistence type="predicted"/>
<dbReference type="Gene3D" id="2.60.120.620">
    <property type="entry name" value="q2cbj1_9rhob like domain"/>
    <property type="match status" value="1"/>
</dbReference>
<dbReference type="SUPFAM" id="SSF51197">
    <property type="entry name" value="Clavaminate synthase-like"/>
    <property type="match status" value="1"/>
</dbReference>
<dbReference type="Pfam" id="PF05721">
    <property type="entry name" value="PhyH"/>
    <property type="match status" value="1"/>
</dbReference>
<dbReference type="AlphaFoldDB" id="A0A382T176"/>
<organism evidence="1">
    <name type="scientific">marine metagenome</name>
    <dbReference type="NCBI Taxonomy" id="408172"/>
    <lineage>
        <taxon>unclassified sequences</taxon>
        <taxon>metagenomes</taxon>
        <taxon>ecological metagenomes</taxon>
    </lineage>
</organism>